<comment type="caution">
    <text evidence="1">The sequence shown here is derived from an EMBL/GenBank/DDBJ whole genome shotgun (WGS) entry which is preliminary data.</text>
</comment>
<dbReference type="Gene3D" id="3.80.10.10">
    <property type="entry name" value="Ribonuclease Inhibitor"/>
    <property type="match status" value="1"/>
</dbReference>
<keyword evidence="2" id="KW-1185">Reference proteome</keyword>
<evidence type="ECO:0008006" key="3">
    <source>
        <dbReference type="Google" id="ProtNLM"/>
    </source>
</evidence>
<reference evidence="1" key="1">
    <citation type="submission" date="2023-03" db="EMBL/GenBank/DDBJ databases">
        <title>Massive genome expansion in bonnet fungi (Mycena s.s.) driven by repeated elements and novel gene families across ecological guilds.</title>
        <authorList>
            <consortium name="Lawrence Berkeley National Laboratory"/>
            <person name="Harder C.B."/>
            <person name="Miyauchi S."/>
            <person name="Viragh M."/>
            <person name="Kuo A."/>
            <person name="Thoen E."/>
            <person name="Andreopoulos B."/>
            <person name="Lu D."/>
            <person name="Skrede I."/>
            <person name="Drula E."/>
            <person name="Henrissat B."/>
            <person name="Morin E."/>
            <person name="Kohler A."/>
            <person name="Barry K."/>
            <person name="LaButti K."/>
            <person name="Morin E."/>
            <person name="Salamov A."/>
            <person name="Lipzen A."/>
            <person name="Mereny Z."/>
            <person name="Hegedus B."/>
            <person name="Baldrian P."/>
            <person name="Stursova M."/>
            <person name="Weitz H."/>
            <person name="Taylor A."/>
            <person name="Grigoriev I.V."/>
            <person name="Nagy L.G."/>
            <person name="Martin F."/>
            <person name="Kauserud H."/>
        </authorList>
    </citation>
    <scope>NUCLEOTIDE SEQUENCE</scope>
    <source>
        <strain evidence="1">9284</strain>
    </source>
</reference>
<dbReference type="EMBL" id="JARKIF010000010">
    <property type="protein sequence ID" value="KAJ7628386.1"/>
    <property type="molecule type" value="Genomic_DNA"/>
</dbReference>
<dbReference type="AlphaFoldDB" id="A0AAD7FMH6"/>
<gene>
    <name evidence="1" type="ORF">FB45DRAFT_918156</name>
</gene>
<name>A0AAD7FMH6_9AGAR</name>
<proteinExistence type="predicted"/>
<evidence type="ECO:0000313" key="2">
    <source>
        <dbReference type="Proteomes" id="UP001221142"/>
    </source>
</evidence>
<sequence length="436" mass="49379">MSSIPPILRFPDELLVEIVASGRQTSVYILSSEWVMSHVCRRFRYAVTAASTLWTQVTLDLCRDKSAELARLYLQRSAACRIEMNLCAMDELQVPKGIHYLIPHISRIARLTIAFETHQAFYTIIEYFRDVALPSLEHLEITSNTEDDGTGLDPPLDFPPLQMPKITSLEMTRCIPSFPPPQWMVALTHLHLRDNACPTGDQLDIFRFITRQHPSLLYLYLDLSKFGFGPGKGITSRSLTHLDLQFDEAFSDGLSYELASFDTPHLTHLGLHCTHGDQLASLFNSTRPTQSPFPAVTSLTFTNLGQLSCDCDNEELYGYQRITTPPRRLFPVMSSLTLIRECFTPRIISDLLGPSSQPWPLLEVLAPRPRVADEENLYAALQDVVRWKRSQEGPLPLFKLSPNLLNRQFWVENGVNVGLLENDDGFKGRSTRMAVL</sequence>
<organism evidence="1 2">
    <name type="scientific">Roridomyces roridus</name>
    <dbReference type="NCBI Taxonomy" id="1738132"/>
    <lineage>
        <taxon>Eukaryota</taxon>
        <taxon>Fungi</taxon>
        <taxon>Dikarya</taxon>
        <taxon>Basidiomycota</taxon>
        <taxon>Agaricomycotina</taxon>
        <taxon>Agaricomycetes</taxon>
        <taxon>Agaricomycetidae</taxon>
        <taxon>Agaricales</taxon>
        <taxon>Marasmiineae</taxon>
        <taxon>Mycenaceae</taxon>
        <taxon>Roridomyces</taxon>
    </lineage>
</organism>
<accession>A0AAD7FMH6</accession>
<protein>
    <recommendedName>
        <fullName evidence="3">F-box domain-containing protein</fullName>
    </recommendedName>
</protein>
<evidence type="ECO:0000313" key="1">
    <source>
        <dbReference type="EMBL" id="KAJ7628386.1"/>
    </source>
</evidence>
<dbReference type="InterPro" id="IPR032675">
    <property type="entry name" value="LRR_dom_sf"/>
</dbReference>
<dbReference type="SUPFAM" id="SSF52047">
    <property type="entry name" value="RNI-like"/>
    <property type="match status" value="1"/>
</dbReference>
<dbReference type="Proteomes" id="UP001221142">
    <property type="component" value="Unassembled WGS sequence"/>
</dbReference>